<dbReference type="AlphaFoldDB" id="A0AA97A313"/>
<dbReference type="PANTHER" id="PTHR38011">
    <property type="entry name" value="DIHYDROFOLATE REDUCTASE FAMILY PROTEIN (AFU_ORTHOLOGUE AFUA_8G06820)"/>
    <property type="match status" value="1"/>
</dbReference>
<dbReference type="PANTHER" id="PTHR38011:SF7">
    <property type="entry name" value="2,5-DIAMINO-6-RIBOSYLAMINO-4(3H)-PYRIMIDINONE 5'-PHOSPHATE REDUCTASE"/>
    <property type="match status" value="1"/>
</dbReference>
<proteinExistence type="inferred from homology"/>
<gene>
    <name evidence="11" type="primary">ribD2</name>
    <name evidence="11" type="ORF">MsAc7_01150</name>
</gene>
<dbReference type="InterPro" id="IPR024072">
    <property type="entry name" value="DHFR-like_dom_sf"/>
</dbReference>
<evidence type="ECO:0000313" key="11">
    <source>
        <dbReference type="EMBL" id="WNY24593.1"/>
    </source>
</evidence>
<reference evidence="11 12" key="1">
    <citation type="submission" date="2023-07" db="EMBL/GenBank/DDBJ databases">
        <title>Closed genoem sequence of Methanosarcinaceae archaeon Ac7.</title>
        <authorList>
            <person name="Poehlein A."/>
            <person name="Protasov E."/>
            <person name="Platt K."/>
            <person name="Reeh H."/>
            <person name="Daniel R."/>
            <person name="Brune A."/>
        </authorList>
    </citation>
    <scope>NUCLEOTIDE SEQUENCE [LARGE SCALE GENOMIC DNA]</scope>
    <source>
        <strain evidence="11 12">Ac7</strain>
    </source>
</reference>
<protein>
    <recommendedName>
        <fullName evidence="9">2,5-diamino-6-(ribosylamino)-4(3H)-pyrimidinone 5'-phosphate reductase</fullName>
        <ecNumber evidence="9">1.1.1.302</ecNumber>
    </recommendedName>
</protein>
<dbReference type="Pfam" id="PF01872">
    <property type="entry name" value="RibD_C"/>
    <property type="match status" value="1"/>
</dbReference>
<keyword evidence="4" id="KW-0686">Riboflavin biosynthesis</keyword>
<comment type="subunit">
    <text evidence="3">Homodimer.</text>
</comment>
<evidence type="ECO:0000256" key="7">
    <source>
        <dbReference type="ARBA" id="ARBA00047550"/>
    </source>
</evidence>
<dbReference type="InterPro" id="IPR011549">
    <property type="entry name" value="RibD_C"/>
</dbReference>
<keyword evidence="5" id="KW-0521">NADP</keyword>
<sequence length="234" mass="25107">MKSLPSPFILINSAMSADGKLSTKERKQVKISGKADFDRVDALRASSDAIMVGIGTMLSDNPSLTVKSEKRRKERTLAGKDENPVRIVADSQAKTPVDADIFKKGSGKKIIVVSKTAPSEKVNALLKNPDTKVIVADPVGSGRVDLTEMAKLLKKEGIEKLMVEGGATLNEGLLAAGLVDEINIFIGNMIIGGKNAPTFADGSGFSENNLLKLELISFEKIEDGILLKWKVKND</sequence>
<evidence type="ECO:0000313" key="12">
    <source>
        <dbReference type="Proteomes" id="UP001303587"/>
    </source>
</evidence>
<dbReference type="InterPro" id="IPR002734">
    <property type="entry name" value="RibDG_C"/>
</dbReference>
<dbReference type="InterPro" id="IPR006401">
    <property type="entry name" value="Rib_reduct_arc"/>
</dbReference>
<evidence type="ECO:0000256" key="9">
    <source>
        <dbReference type="NCBIfam" id="TIGR01508"/>
    </source>
</evidence>
<name>A0AA97A313_9EURY</name>
<dbReference type="GO" id="GO:0050661">
    <property type="term" value="F:NADP binding"/>
    <property type="evidence" value="ECO:0007669"/>
    <property type="project" value="InterPro"/>
</dbReference>
<dbReference type="EC" id="1.1.1.302" evidence="9"/>
<dbReference type="NCBIfam" id="TIGR01508">
    <property type="entry name" value="rib_reduct_arch"/>
    <property type="match status" value="1"/>
</dbReference>
<dbReference type="EMBL" id="CP131060">
    <property type="protein sequence ID" value="WNY24593.1"/>
    <property type="molecule type" value="Genomic_DNA"/>
</dbReference>
<evidence type="ECO:0000256" key="4">
    <source>
        <dbReference type="ARBA" id="ARBA00022619"/>
    </source>
</evidence>
<evidence type="ECO:0000256" key="5">
    <source>
        <dbReference type="ARBA" id="ARBA00022857"/>
    </source>
</evidence>
<keyword evidence="6 11" id="KW-0560">Oxidoreductase</keyword>
<dbReference type="GeneID" id="89229239"/>
<dbReference type="RefSeq" id="WP_338102675.1">
    <property type="nucleotide sequence ID" value="NZ_CP131060.1"/>
</dbReference>
<dbReference type="InterPro" id="IPR050765">
    <property type="entry name" value="Riboflavin_Biosynth_HTPR"/>
</dbReference>
<comment type="catalytic activity">
    <reaction evidence="7">
        <text>2,5-diamino-6-(1-D-ribitylamino)pyrimidin-4(3H)-one 5'-phosphate + NAD(+) = 2,5-diamino-6-(1-D-ribosylamino)pyrimidin-4(3H)-one 5'-phosphate + NADH + H(+)</text>
        <dbReference type="Rhea" id="RHEA:27274"/>
        <dbReference type="ChEBI" id="CHEBI:15378"/>
        <dbReference type="ChEBI" id="CHEBI:57540"/>
        <dbReference type="ChEBI" id="CHEBI:57945"/>
        <dbReference type="ChEBI" id="CHEBI:58890"/>
        <dbReference type="ChEBI" id="CHEBI:59545"/>
        <dbReference type="EC" id="1.1.1.302"/>
    </reaction>
</comment>
<comment type="pathway">
    <text evidence="1">Cofactor biosynthesis; riboflavin biosynthesis.</text>
</comment>
<comment type="catalytic activity">
    <reaction evidence="8">
        <text>2,5-diamino-6-(1-D-ribitylamino)pyrimidin-4(3H)-one 5'-phosphate + NADP(+) = 2,5-diamino-6-(1-D-ribosylamino)pyrimidin-4(3H)-one 5'-phosphate + NADPH + H(+)</text>
        <dbReference type="Rhea" id="RHEA:27278"/>
        <dbReference type="ChEBI" id="CHEBI:15378"/>
        <dbReference type="ChEBI" id="CHEBI:57783"/>
        <dbReference type="ChEBI" id="CHEBI:58349"/>
        <dbReference type="ChEBI" id="CHEBI:58890"/>
        <dbReference type="ChEBI" id="CHEBI:59545"/>
        <dbReference type="EC" id="1.1.1.302"/>
    </reaction>
</comment>
<evidence type="ECO:0000256" key="8">
    <source>
        <dbReference type="ARBA" id="ARBA00049020"/>
    </source>
</evidence>
<evidence type="ECO:0000256" key="2">
    <source>
        <dbReference type="ARBA" id="ARBA00009723"/>
    </source>
</evidence>
<evidence type="ECO:0000259" key="10">
    <source>
        <dbReference type="Pfam" id="PF01872"/>
    </source>
</evidence>
<dbReference type="SUPFAM" id="SSF53597">
    <property type="entry name" value="Dihydrofolate reductase-like"/>
    <property type="match status" value="1"/>
</dbReference>
<dbReference type="NCBIfam" id="TIGR00227">
    <property type="entry name" value="ribD_Cterm"/>
    <property type="match status" value="1"/>
</dbReference>
<organism evidence="11 12">
    <name type="scientific">Methanolapillus millepedarum</name>
    <dbReference type="NCBI Taxonomy" id="3028296"/>
    <lineage>
        <taxon>Archaea</taxon>
        <taxon>Methanobacteriati</taxon>
        <taxon>Methanobacteriota</taxon>
        <taxon>Stenosarchaea group</taxon>
        <taxon>Methanomicrobia</taxon>
        <taxon>Methanosarcinales</taxon>
        <taxon>Methanosarcinaceae</taxon>
        <taxon>Methanolapillus</taxon>
    </lineage>
</organism>
<evidence type="ECO:0000256" key="1">
    <source>
        <dbReference type="ARBA" id="ARBA00005104"/>
    </source>
</evidence>
<keyword evidence="12" id="KW-1185">Reference proteome</keyword>
<evidence type="ECO:0000256" key="3">
    <source>
        <dbReference type="ARBA" id="ARBA00011738"/>
    </source>
</evidence>
<evidence type="ECO:0000256" key="6">
    <source>
        <dbReference type="ARBA" id="ARBA00023002"/>
    </source>
</evidence>
<dbReference type="GO" id="GO:0008703">
    <property type="term" value="F:5-amino-6-(5-phosphoribosylamino)uracil reductase activity"/>
    <property type="evidence" value="ECO:0007669"/>
    <property type="project" value="InterPro"/>
</dbReference>
<feature type="domain" description="Bacterial bifunctional deaminase-reductase C-terminal" evidence="10">
    <location>
        <begin position="7"/>
        <end position="227"/>
    </location>
</feature>
<dbReference type="Proteomes" id="UP001303587">
    <property type="component" value="Chromosome"/>
</dbReference>
<dbReference type="Gene3D" id="3.40.430.10">
    <property type="entry name" value="Dihydrofolate Reductase, subunit A"/>
    <property type="match status" value="1"/>
</dbReference>
<comment type="similarity">
    <text evidence="2">Belongs to the HTP reductase family.</text>
</comment>
<accession>A0AA97A313</accession>
<dbReference type="GO" id="GO:0009231">
    <property type="term" value="P:riboflavin biosynthetic process"/>
    <property type="evidence" value="ECO:0007669"/>
    <property type="project" value="UniProtKB-KW"/>
</dbReference>